<protein>
    <submittedName>
        <fullName evidence="6">ATP-binding cassette domain-containing protein</fullName>
    </submittedName>
    <submittedName>
        <fullName evidence="4">Putative ABC transporter ATP-binding protein YdbJ</fullName>
    </submittedName>
</protein>
<evidence type="ECO:0000313" key="5">
    <source>
        <dbReference type="EMBL" id="KAF0413909.1"/>
    </source>
</evidence>
<dbReference type="EMBL" id="CP021474">
    <property type="protein sequence ID" value="ARW20718.1"/>
    <property type="molecule type" value="Genomic_DNA"/>
</dbReference>
<dbReference type="RefSeq" id="WP_002834232.1">
    <property type="nucleotide sequence ID" value="NZ_BJZY01000007.1"/>
</dbReference>
<reference evidence="5 9" key="2">
    <citation type="submission" date="2019-10" db="EMBL/GenBank/DDBJ databases">
        <authorList>
            <person name="Irmler S."/>
            <person name="Berthoud H."/>
            <person name="Roetschi A."/>
            <person name="Arias E."/>
            <person name="Shani N."/>
            <person name="Wuethrich D."/>
            <person name="Bruggmann R."/>
        </authorList>
    </citation>
    <scope>NUCLEOTIDE SEQUENCE [LARGE SCALE GENOMIC DNA]</scope>
    <source>
        <strain evidence="5 9">FAM13073</strain>
    </source>
</reference>
<gene>
    <name evidence="5" type="ORF">GBO79_03295</name>
    <name evidence="6" type="ORF">ITQ97_04780</name>
    <name evidence="7" type="ORF">PWB86_04320</name>
    <name evidence="4" type="ORF">S100892_02183</name>
</gene>
<reference evidence="4 8" key="1">
    <citation type="submission" date="2017-05" db="EMBL/GenBank/DDBJ databases">
        <title>Genome sequence of Pediococcus pentosaceus strain SRCM100892.</title>
        <authorList>
            <person name="Cho S.H."/>
        </authorList>
    </citation>
    <scope>NUCLEOTIDE SEQUENCE [LARGE SCALE GENOMIC DNA]</scope>
    <source>
        <strain evidence="4 8">SRCM100892</strain>
    </source>
</reference>
<dbReference type="PANTHER" id="PTHR43158">
    <property type="entry name" value="SKFA PEPTIDE EXPORT ATP-BINDING PROTEIN SKFE"/>
    <property type="match status" value="1"/>
</dbReference>
<dbReference type="InterPro" id="IPR017871">
    <property type="entry name" value="ABC_transporter-like_CS"/>
</dbReference>
<dbReference type="InterPro" id="IPR027417">
    <property type="entry name" value="P-loop_NTPase"/>
</dbReference>
<keyword evidence="2 6" id="KW-0067">ATP-binding</keyword>
<proteinExistence type="predicted"/>
<dbReference type="PROSITE" id="PS50893">
    <property type="entry name" value="ABC_TRANSPORTER_2"/>
    <property type="match status" value="1"/>
</dbReference>
<dbReference type="GO" id="GO:0005524">
    <property type="term" value="F:ATP binding"/>
    <property type="evidence" value="ECO:0007669"/>
    <property type="project" value="UniProtKB-KW"/>
</dbReference>
<organism evidence="6 10">
    <name type="scientific">Pediococcus pentosaceus</name>
    <dbReference type="NCBI Taxonomy" id="1255"/>
    <lineage>
        <taxon>Bacteria</taxon>
        <taxon>Bacillati</taxon>
        <taxon>Bacillota</taxon>
        <taxon>Bacilli</taxon>
        <taxon>Lactobacillales</taxon>
        <taxon>Lactobacillaceae</taxon>
        <taxon>Pediococcus</taxon>
    </lineage>
</organism>
<reference evidence="6" key="5">
    <citation type="submission" date="2020-11" db="EMBL/GenBank/DDBJ databases">
        <title>Antibiotic susceptibility profiles of Pediococcus pentosaceus from various origins and their implications for the safety assessment of strains with food-technology applications.</title>
        <authorList>
            <person name="Shani N."/>
            <person name="Oberhaensli S."/>
            <person name="Arias E."/>
        </authorList>
    </citation>
    <scope>NUCLEOTIDE SEQUENCE</scope>
    <source>
        <strain evidence="6">FAM 19164</strain>
    </source>
</reference>
<evidence type="ECO:0000256" key="2">
    <source>
        <dbReference type="ARBA" id="ARBA00022840"/>
    </source>
</evidence>
<name>A0A0R2H4T7_PEDPE</name>
<dbReference type="SUPFAM" id="SSF52540">
    <property type="entry name" value="P-loop containing nucleoside triphosphate hydrolases"/>
    <property type="match status" value="1"/>
</dbReference>
<accession>A0A8G0ZHN8</accession>
<dbReference type="EMBL" id="CP118739">
    <property type="protein sequence ID" value="WEA58094.1"/>
    <property type="molecule type" value="Genomic_DNA"/>
</dbReference>
<reference evidence="9" key="4">
    <citation type="submission" date="2020-03" db="EMBL/GenBank/DDBJ databases">
        <title>SpeciesPrimer: A bioinformatics pipeline dedicated to the design of qPCR primers for the quantification of bacterial species.</title>
        <authorList>
            <person name="Dreier M."/>
            <person name="Berthoud H."/>
            <person name="Shani N."/>
            <person name="Wechsler D."/>
            <person name="Junier P."/>
        </authorList>
    </citation>
    <scope>NUCLEOTIDE SEQUENCE [LARGE SCALE GENOMIC DNA]</scope>
    <source>
        <strain evidence="9">FAM13073</strain>
    </source>
</reference>
<evidence type="ECO:0000313" key="10">
    <source>
        <dbReference type="Proteomes" id="UP000743107"/>
    </source>
</evidence>
<dbReference type="GO" id="GO:0016887">
    <property type="term" value="F:ATP hydrolysis activity"/>
    <property type="evidence" value="ECO:0007669"/>
    <property type="project" value="InterPro"/>
</dbReference>
<dbReference type="InterPro" id="IPR003593">
    <property type="entry name" value="AAA+_ATPase"/>
</dbReference>
<dbReference type="Proteomes" id="UP001214131">
    <property type="component" value="Chromosome"/>
</dbReference>
<evidence type="ECO:0000313" key="9">
    <source>
        <dbReference type="Proteomes" id="UP000472573"/>
    </source>
</evidence>
<dbReference type="EMBL" id="WENB01000002">
    <property type="protein sequence ID" value="KAF0413909.1"/>
    <property type="molecule type" value="Genomic_DNA"/>
</dbReference>
<sequence>MANLLTINHLSYSRNLQLILKDLNLELPYGQIVGLLGTNGAGKTTLMRLIAGNYIDRKNSISINTETNSAVRKSLVSFTEQVGGWSGHPRIFKIGNFYDALYEDFNLTTFNQLLSNLNLSPDQRVNQLSKGNFRKLVIAVTLARQTDLYLLDEPFDGIDSMTRKKIISSIIQWKPENATVLVSDHHVGDIANLLDQVVIIKDQHVAAQEAADTIRETLGKDIETYYEDFYREEL</sequence>
<dbReference type="Proteomes" id="UP000472573">
    <property type="component" value="Unassembled WGS sequence"/>
</dbReference>
<evidence type="ECO:0000313" key="6">
    <source>
        <dbReference type="EMBL" id="MBF7127127.1"/>
    </source>
</evidence>
<evidence type="ECO:0000313" key="4">
    <source>
        <dbReference type="EMBL" id="ARW20718.1"/>
    </source>
</evidence>
<dbReference type="Gene3D" id="3.40.50.300">
    <property type="entry name" value="P-loop containing nucleotide triphosphate hydrolases"/>
    <property type="match status" value="1"/>
</dbReference>
<evidence type="ECO:0000259" key="3">
    <source>
        <dbReference type="PROSITE" id="PS50893"/>
    </source>
</evidence>
<keyword evidence="1" id="KW-0547">Nucleotide-binding</keyword>
<dbReference type="OMA" id="GMKVQLH"/>
<dbReference type="Pfam" id="PF00005">
    <property type="entry name" value="ABC_tran"/>
    <property type="match status" value="1"/>
</dbReference>
<dbReference type="SMART" id="SM00382">
    <property type="entry name" value="AAA"/>
    <property type="match status" value="1"/>
</dbReference>
<evidence type="ECO:0000313" key="11">
    <source>
        <dbReference type="Proteomes" id="UP001214131"/>
    </source>
</evidence>
<dbReference type="GeneID" id="33061777"/>
<evidence type="ECO:0000313" key="7">
    <source>
        <dbReference type="EMBL" id="WEA58094.1"/>
    </source>
</evidence>
<reference evidence="5" key="3">
    <citation type="submission" date="2019-12" db="EMBL/GenBank/DDBJ databases">
        <title>SpeciesPrimer: A bioinformatics pipeline dedicated to the design of qPCR primers for the quantification of bacterial species.</title>
        <authorList>
            <person name="Dreier M."/>
            <person name="Berthoud H."/>
            <person name="Shani N."/>
            <person name="Wechsler D."/>
            <person name="Junier P."/>
        </authorList>
    </citation>
    <scope>NUCLEOTIDE SEQUENCE</scope>
    <source>
        <strain evidence="5">FAM13073</strain>
    </source>
</reference>
<dbReference type="PROSITE" id="PS00211">
    <property type="entry name" value="ABC_TRANSPORTER_1"/>
    <property type="match status" value="1"/>
</dbReference>
<dbReference type="AlphaFoldDB" id="A0A0R2H4T7"/>
<evidence type="ECO:0000256" key="1">
    <source>
        <dbReference type="ARBA" id="ARBA00022741"/>
    </source>
</evidence>
<dbReference type="InterPro" id="IPR003439">
    <property type="entry name" value="ABC_transporter-like_ATP-bd"/>
</dbReference>
<dbReference type="Proteomes" id="UP000743107">
    <property type="component" value="Unassembled WGS sequence"/>
</dbReference>
<reference evidence="7 11" key="6">
    <citation type="submission" date="2023-02" db="EMBL/GenBank/DDBJ databases">
        <title>Comparative genomics and fermentation flavor characterization of five lactic acid bacteria reveal flavor biosynthesis metabolic pathways in fermented muskmelon puree.</title>
        <authorList>
            <person name="Yuan L."/>
            <person name="Li M."/>
            <person name="Xu X."/>
            <person name="Lao F."/>
            <person name="Wu J."/>
        </authorList>
    </citation>
    <scope>NUCLEOTIDE SEQUENCE [LARGE SCALE GENOMIC DNA]</scope>
    <source>
        <strain evidence="7 11">Ca-4</strain>
    </source>
</reference>
<evidence type="ECO:0000313" key="8">
    <source>
        <dbReference type="Proteomes" id="UP000196118"/>
    </source>
</evidence>
<accession>A0A0R2H4T7</accession>
<dbReference type="Proteomes" id="UP000196118">
    <property type="component" value="Chromosome"/>
</dbReference>
<feature type="domain" description="ABC transporter" evidence="3">
    <location>
        <begin position="5"/>
        <end position="227"/>
    </location>
</feature>
<dbReference type="PANTHER" id="PTHR43158:SF1">
    <property type="entry name" value="ABC TRANSPORTER, ATP-BINDING PROTEIN"/>
    <property type="match status" value="1"/>
</dbReference>
<keyword evidence="9" id="KW-1185">Reference proteome</keyword>
<dbReference type="EMBL" id="JADOFV010000002">
    <property type="protein sequence ID" value="MBF7127127.1"/>
    <property type="molecule type" value="Genomic_DNA"/>
</dbReference>